<evidence type="ECO:0000259" key="3">
    <source>
        <dbReference type="Pfam" id="PF12849"/>
    </source>
</evidence>
<dbReference type="Pfam" id="PF12849">
    <property type="entry name" value="PBP_like_2"/>
    <property type="match status" value="1"/>
</dbReference>
<organism evidence="4 5">
    <name type="scientific">Streptomyces longwoodensis</name>
    <dbReference type="NCBI Taxonomy" id="68231"/>
    <lineage>
        <taxon>Bacteria</taxon>
        <taxon>Bacillati</taxon>
        <taxon>Actinomycetota</taxon>
        <taxon>Actinomycetes</taxon>
        <taxon>Kitasatosporales</taxon>
        <taxon>Streptomycetaceae</taxon>
        <taxon>Streptomyces</taxon>
    </lineage>
</organism>
<dbReference type="InterPro" id="IPR050811">
    <property type="entry name" value="Phosphate_ABC_transporter"/>
</dbReference>
<reference evidence="4 5" key="1">
    <citation type="submission" date="2015-10" db="EMBL/GenBank/DDBJ databases">
        <title>Draft genome sequence of Streptomyces longwoodensis DSM 41677, type strain for the species Streptomyces longwoodensis.</title>
        <authorList>
            <person name="Ruckert C."/>
            <person name="Winkler A."/>
            <person name="Kalinowski J."/>
            <person name="Kampfer P."/>
            <person name="Glaeser S."/>
        </authorList>
    </citation>
    <scope>NUCLEOTIDE SEQUENCE [LARGE SCALE GENOMIC DNA]</scope>
    <source>
        <strain evidence="4 5">DSM 41677</strain>
    </source>
</reference>
<evidence type="ECO:0000313" key="5">
    <source>
        <dbReference type="Proteomes" id="UP000053271"/>
    </source>
</evidence>
<dbReference type="EMBL" id="LMWS01000019">
    <property type="protein sequence ID" value="KUN37384.1"/>
    <property type="molecule type" value="Genomic_DNA"/>
</dbReference>
<dbReference type="Gene3D" id="3.40.190.10">
    <property type="entry name" value="Periplasmic binding protein-like II"/>
    <property type="match status" value="2"/>
</dbReference>
<feature type="domain" description="PBP" evidence="3">
    <location>
        <begin position="257"/>
        <end position="520"/>
    </location>
</feature>
<comment type="caution">
    <text evidence="4">The sequence shown here is derived from an EMBL/GenBank/DDBJ whole genome shotgun (WGS) entry which is preliminary data.</text>
</comment>
<protein>
    <recommendedName>
        <fullName evidence="3">PBP domain-containing protein</fullName>
    </recommendedName>
</protein>
<dbReference type="InterPro" id="IPR024370">
    <property type="entry name" value="PBP_domain"/>
</dbReference>
<accession>A0A101QWE4</accession>
<feature type="transmembrane region" description="Helical" evidence="2">
    <location>
        <begin position="225"/>
        <end position="247"/>
    </location>
</feature>
<name>A0A101QWE4_9ACTN</name>
<sequence>MNDRAEQWIAILSLAFPVLAFLWEFAVVGRKRLGYRVQMDTLAADAAGKPYADVLGDMRHDGHQLKDPSFVLLRIENAGSAKIVSEDYLADPVDPYGIKVTFRDRRVAAVVLTDPSRDEVRDFFFEDVAENDTTVRTVAKPGFRRDNNEAERTGVVRLPKVTLLRGAEYKVLVVLERWPEDQGTGPFPDPVVRGADGQDRWYDPAVRFFRLKATRTESHVFASRPAWWVICVLAAAVTVQACFTLFLSGERRPPLDCVGGTLHLHGSTAFAPAVRAAAEDYLRRCEGAGASIPLASDTFKGSTDGVTDLDQAGKDAGVEVGEGLGDHLAFTDGLAADGHPRLLPRPVAFSVFALVANKDAGVQNLTLAQVRAVFAGRVHNWAEVGGNDVPVHVVNRDPGSGSRSTLVTKVLGGHEPPQFTVTDCAALDPRRYGRCEVSSTDTMLNRAASRPGAIGYSEAAGVDGHEGAARLVKLTIDGRRPTAEGVEDTHYPYWQTEFAYTYGDAPAGSVAAAFLTFLTQQSGRDVLREHGHGLCSEAHDAGECRPV</sequence>
<feature type="transmembrane region" description="Helical" evidence="2">
    <location>
        <begin position="6"/>
        <end position="29"/>
    </location>
</feature>
<dbReference type="AlphaFoldDB" id="A0A101QWE4"/>
<evidence type="ECO:0000256" key="1">
    <source>
        <dbReference type="ARBA" id="ARBA00022729"/>
    </source>
</evidence>
<dbReference type="GeneID" id="91426322"/>
<keyword evidence="2" id="KW-1133">Transmembrane helix</keyword>
<keyword evidence="1" id="KW-0732">Signal</keyword>
<dbReference type="STRING" id="68231.AQJ30_17125"/>
<gene>
    <name evidence="4" type="ORF">AQJ30_17125</name>
</gene>
<dbReference type="Proteomes" id="UP000053271">
    <property type="component" value="Unassembled WGS sequence"/>
</dbReference>
<dbReference type="PANTHER" id="PTHR30570:SF1">
    <property type="entry name" value="PHOSPHATE-BINDING PROTEIN PSTS"/>
    <property type="match status" value="1"/>
</dbReference>
<dbReference type="RefSeq" id="WP_067234357.1">
    <property type="nucleotide sequence ID" value="NZ_KQ948553.1"/>
</dbReference>
<evidence type="ECO:0000256" key="2">
    <source>
        <dbReference type="SAM" id="Phobius"/>
    </source>
</evidence>
<keyword evidence="2" id="KW-0812">Transmembrane</keyword>
<keyword evidence="5" id="KW-1185">Reference proteome</keyword>
<proteinExistence type="predicted"/>
<dbReference type="SUPFAM" id="SSF53850">
    <property type="entry name" value="Periplasmic binding protein-like II"/>
    <property type="match status" value="1"/>
</dbReference>
<evidence type="ECO:0000313" key="4">
    <source>
        <dbReference type="EMBL" id="KUN37384.1"/>
    </source>
</evidence>
<dbReference type="PANTHER" id="PTHR30570">
    <property type="entry name" value="PERIPLASMIC PHOSPHATE BINDING COMPONENT OF PHOSPHATE ABC TRANSPORTER"/>
    <property type="match status" value="1"/>
</dbReference>
<keyword evidence="2" id="KW-0472">Membrane</keyword>